<proteinExistence type="predicted"/>
<evidence type="ECO:0000256" key="1">
    <source>
        <dbReference type="SAM" id="MobiDB-lite"/>
    </source>
</evidence>
<reference evidence="2 3" key="1">
    <citation type="submission" date="2016-03" db="EMBL/GenBank/DDBJ databases">
        <title>Shallow-sea hydrothermal system.</title>
        <authorList>
            <person name="Tang K."/>
        </authorList>
    </citation>
    <scope>NUCLEOTIDE SEQUENCE [LARGE SCALE GENOMIC DNA]</scope>
    <source>
        <strain evidence="2 3">JLT9</strain>
    </source>
</reference>
<protein>
    <submittedName>
        <fullName evidence="2">Uncharacterized protein</fullName>
    </submittedName>
</protein>
<organism evidence="2 3">
    <name type="scientific">Serinicoccus hydrothermalis</name>
    <dbReference type="NCBI Taxonomy" id="1758689"/>
    <lineage>
        <taxon>Bacteria</taxon>
        <taxon>Bacillati</taxon>
        <taxon>Actinomycetota</taxon>
        <taxon>Actinomycetes</taxon>
        <taxon>Micrococcales</taxon>
        <taxon>Ornithinimicrobiaceae</taxon>
        <taxon>Serinicoccus</taxon>
    </lineage>
</organism>
<dbReference type="AlphaFoldDB" id="A0A1B1NC64"/>
<keyword evidence="3" id="KW-1185">Reference proteome</keyword>
<dbReference type="PATRIC" id="fig|1758689.4.peg.1614"/>
<name>A0A1B1NC64_9MICO</name>
<dbReference type="KEGG" id="serj:SGUI_1569"/>
<dbReference type="STRING" id="1758689.SGUI_1569"/>
<evidence type="ECO:0000313" key="3">
    <source>
        <dbReference type="Proteomes" id="UP000092482"/>
    </source>
</evidence>
<feature type="region of interest" description="Disordered" evidence="1">
    <location>
        <begin position="1"/>
        <end position="20"/>
    </location>
</feature>
<gene>
    <name evidence="2" type="ORF">SGUI_1569</name>
</gene>
<dbReference type="Proteomes" id="UP000092482">
    <property type="component" value="Chromosome"/>
</dbReference>
<accession>A0A1B1NC64</accession>
<sequence>MGDVDWVEGEPFAAPESGGEPPVMAGLVIGRGYAHQSIATLGAADTVAFLLRRELSRPLETASGTVQVEARSSVGLLETTLSALGTRAAVTSALQRLVEILHDPGLLEIPRELPAGDEHPWAGWNKELGAWFGVGPASLSAQINPAWTGDPAALRQEIAAAGPARAPVVGFVSDPELIRPLPAGGGSDLTVPLRWRDVGGHAVGATFENNLLTARAGLGAAGMTAIDLLAGTLHRSVITMTGAAKDLAVTAYPVGDSRLLTVRALTTPATYDHRRARSAVGEALAAYPALSEEALAARLDSIRSQAQRPPAVANLALTRLLTGERTDDAVRAAEVDALTAEAVREAVERLADNLLVGQAGTEEDPAYPLLVPAPVPDPGGDAVTTRTRVPILDERRGDTHLEISATPTRVVSTTKPLTWVNAVFPDFPRRRGEPLPKQTEPVAPSTLDLTRLVGRFDQGETYSSLIDEDGRVVGIPWNALRRPGPLREIVDGATSPEQRRALPPHPEADLLVTRRIRNRRISVALFTVVLLFFASMFFWPDSRGPQQEPTVATVPLGEQVTLGNGSTVTVSDARWETAEAYPHQTVLAEVEFCGGGETVQRGSDAQDRNVVGESHFDIGGTDAATRRGMRPGGTYLAATELEEGQCTSGLVSIEVEVDAPTQEATVQYTNQTGDDVQWEL</sequence>
<dbReference type="EMBL" id="CP014989">
    <property type="protein sequence ID" value="ANS78965.1"/>
    <property type="molecule type" value="Genomic_DNA"/>
</dbReference>
<evidence type="ECO:0000313" key="2">
    <source>
        <dbReference type="EMBL" id="ANS78965.1"/>
    </source>
</evidence>